<evidence type="ECO:0000313" key="3">
    <source>
        <dbReference type="EMBL" id="HIX72908.1"/>
    </source>
</evidence>
<evidence type="ECO:0000256" key="2">
    <source>
        <dbReference type="SAM" id="Phobius"/>
    </source>
</evidence>
<dbReference type="Proteomes" id="UP000886805">
    <property type="component" value="Unassembled WGS sequence"/>
</dbReference>
<dbReference type="AlphaFoldDB" id="A0A9D1X4Q7"/>
<comment type="caution">
    <text evidence="3">The sequence shown here is derived from an EMBL/GenBank/DDBJ whole genome shotgun (WGS) entry which is preliminary data.</text>
</comment>
<keyword evidence="2" id="KW-0472">Membrane</keyword>
<sequence length="463" mass="52409">MKENQKKEQSGNDRDTYRSGPADNLGEWFQDVVQDAVDSMDFTGLAQNIRDTVDSIREGASVPGTRGPSGDGRPKADARPQPGRGPRERGRAQRDSRVQTPVSGRQPGKKGWIRRVPGRWSGPIRTFVGGGGLIIFGLSCLGFSIAAFSPAGGLFASAFLAPAIVFLLLSVVSGILLGTGRAADRRVKRIDTYAGLWGEEGFVMLEDLKRKTGYTMKRIRKDIRFLLDESLLPYGRMDESGTCLLLTKEAGDQYDAAMESRRERERQQEEARKAEDVRAEEEQKAKERQASEEAAREAYRKQWETMTGDERKMYRLQKEGGSYLREIRERKQQIHTPEVSEKLERLELLLGRLFVCIKEYPENLSQADRLLDYYLPSVLKLIRVYEDMEKQPIQSVHIIKTRMEIAESLDTVNQALEAMYDDIFQDVAMDISSDIKVLETMLAKDGWGEQEMHSQTEGGNIWI</sequence>
<keyword evidence="2" id="KW-0812">Transmembrane</keyword>
<feature type="transmembrane region" description="Helical" evidence="2">
    <location>
        <begin position="124"/>
        <end position="148"/>
    </location>
</feature>
<proteinExistence type="predicted"/>
<reference evidence="3" key="2">
    <citation type="submission" date="2021-04" db="EMBL/GenBank/DDBJ databases">
        <authorList>
            <person name="Gilroy R."/>
        </authorList>
    </citation>
    <scope>NUCLEOTIDE SEQUENCE</scope>
    <source>
        <strain evidence="3">ChiSxjej3B15-1167</strain>
    </source>
</reference>
<dbReference type="InterPro" id="IPR018770">
    <property type="entry name" value="ChloroindolylP_hydrolase"/>
</dbReference>
<keyword evidence="2" id="KW-1133">Transmembrane helix</keyword>
<feature type="transmembrane region" description="Helical" evidence="2">
    <location>
        <begin position="154"/>
        <end position="179"/>
    </location>
</feature>
<gene>
    <name evidence="3" type="ORF">H9849_07780</name>
</gene>
<feature type="compositionally biased region" description="Basic and acidic residues" evidence="1">
    <location>
        <begin position="85"/>
        <end position="97"/>
    </location>
</feature>
<dbReference type="EMBL" id="DXEQ01000228">
    <property type="protein sequence ID" value="HIX72908.1"/>
    <property type="molecule type" value="Genomic_DNA"/>
</dbReference>
<reference evidence="3" key="1">
    <citation type="journal article" date="2021" name="PeerJ">
        <title>Extensive microbial diversity within the chicken gut microbiome revealed by metagenomics and culture.</title>
        <authorList>
            <person name="Gilroy R."/>
            <person name="Ravi A."/>
            <person name="Getino M."/>
            <person name="Pursley I."/>
            <person name="Horton D.L."/>
            <person name="Alikhan N.F."/>
            <person name="Baker D."/>
            <person name="Gharbi K."/>
            <person name="Hall N."/>
            <person name="Watson M."/>
            <person name="Adriaenssens E.M."/>
            <person name="Foster-Nyarko E."/>
            <person name="Jarju S."/>
            <person name="Secka A."/>
            <person name="Antonio M."/>
            <person name="Oren A."/>
            <person name="Chaudhuri R.R."/>
            <person name="La Ragione R."/>
            <person name="Hildebrand F."/>
            <person name="Pallen M.J."/>
        </authorList>
    </citation>
    <scope>NUCLEOTIDE SEQUENCE</scope>
    <source>
        <strain evidence="3">ChiSxjej3B15-1167</strain>
    </source>
</reference>
<feature type="compositionally biased region" description="Basic and acidic residues" evidence="1">
    <location>
        <begin position="1"/>
        <end position="17"/>
    </location>
</feature>
<feature type="region of interest" description="Disordered" evidence="1">
    <location>
        <begin position="258"/>
        <end position="294"/>
    </location>
</feature>
<organism evidence="3 4">
    <name type="scientific">Candidatus Anaerobutyricum stercoripullorum</name>
    <dbReference type="NCBI Taxonomy" id="2838456"/>
    <lineage>
        <taxon>Bacteria</taxon>
        <taxon>Bacillati</taxon>
        <taxon>Bacillota</taxon>
        <taxon>Clostridia</taxon>
        <taxon>Lachnospirales</taxon>
        <taxon>Lachnospiraceae</taxon>
        <taxon>Anaerobutyricum</taxon>
    </lineage>
</organism>
<evidence type="ECO:0000313" key="4">
    <source>
        <dbReference type="Proteomes" id="UP000886805"/>
    </source>
</evidence>
<accession>A0A9D1X4Q7</accession>
<evidence type="ECO:0000256" key="1">
    <source>
        <dbReference type="SAM" id="MobiDB-lite"/>
    </source>
</evidence>
<name>A0A9D1X4Q7_9FIRM</name>
<protein>
    <submittedName>
        <fullName evidence="3">5-bromo-4-chloroindolyl phosphate hydrolysis family protein</fullName>
    </submittedName>
</protein>
<feature type="region of interest" description="Disordered" evidence="1">
    <location>
        <begin position="53"/>
        <end position="115"/>
    </location>
</feature>
<feature type="region of interest" description="Disordered" evidence="1">
    <location>
        <begin position="1"/>
        <end position="24"/>
    </location>
</feature>
<dbReference type="Pfam" id="PF10112">
    <property type="entry name" value="Halogen_Hydrol"/>
    <property type="match status" value="1"/>
</dbReference>